<dbReference type="OrthoDB" id="1451456at2"/>
<dbReference type="Gene3D" id="3.40.390.10">
    <property type="entry name" value="Collagenase (Catalytic Domain)"/>
    <property type="match status" value="1"/>
</dbReference>
<dbReference type="SUPFAM" id="SSF55486">
    <property type="entry name" value="Metalloproteases ('zincins'), catalytic domain"/>
    <property type="match status" value="1"/>
</dbReference>
<evidence type="ECO:0000313" key="4">
    <source>
        <dbReference type="Proteomes" id="UP000028705"/>
    </source>
</evidence>
<dbReference type="Proteomes" id="UP000028705">
    <property type="component" value="Unassembled WGS sequence"/>
</dbReference>
<accession>A0A086A7K8</accession>
<keyword evidence="4" id="KW-1185">Reference proteome</keyword>
<dbReference type="AlphaFoldDB" id="A0A086A7K8"/>
<protein>
    <recommendedName>
        <fullName evidence="2">Secretion system C-terminal sorting domain-containing protein</fullName>
    </recommendedName>
</protein>
<reference evidence="3 4" key="1">
    <citation type="submission" date="2014-07" db="EMBL/GenBank/DDBJ databases">
        <title>Genome of Chryseobacterium soli DSM 19298.</title>
        <authorList>
            <person name="Stropko S.J."/>
            <person name="Pipes S.E."/>
            <person name="Newman J."/>
        </authorList>
    </citation>
    <scope>NUCLEOTIDE SEQUENCE [LARGE SCALE GENOMIC DNA]</scope>
    <source>
        <strain evidence="3 4">DSM 19298</strain>
    </source>
</reference>
<evidence type="ECO:0000313" key="3">
    <source>
        <dbReference type="EMBL" id="KFF12672.1"/>
    </source>
</evidence>
<dbReference type="RefSeq" id="WP_034710354.1">
    <property type="nucleotide sequence ID" value="NZ_JPRH01000003.1"/>
</dbReference>
<gene>
    <name evidence="3" type="ORF">IW15_07680</name>
</gene>
<name>A0A086A7K8_9FLAO</name>
<evidence type="ECO:0000259" key="2">
    <source>
        <dbReference type="Pfam" id="PF18962"/>
    </source>
</evidence>
<evidence type="ECO:0000256" key="1">
    <source>
        <dbReference type="ARBA" id="ARBA00022729"/>
    </source>
</evidence>
<comment type="caution">
    <text evidence="3">The sequence shown here is derived from an EMBL/GenBank/DDBJ whole genome shotgun (WGS) entry which is preliminary data.</text>
</comment>
<dbReference type="Pfam" id="PF18962">
    <property type="entry name" value="Por_Secre_tail"/>
    <property type="match status" value="1"/>
</dbReference>
<dbReference type="InterPro" id="IPR024079">
    <property type="entry name" value="MetalloPept_cat_dom_sf"/>
</dbReference>
<organism evidence="3 4">
    <name type="scientific">Chryseobacterium soli</name>
    <dbReference type="NCBI Taxonomy" id="445961"/>
    <lineage>
        <taxon>Bacteria</taxon>
        <taxon>Pseudomonadati</taxon>
        <taxon>Bacteroidota</taxon>
        <taxon>Flavobacteriia</taxon>
        <taxon>Flavobacteriales</taxon>
        <taxon>Weeksellaceae</taxon>
        <taxon>Chryseobacterium group</taxon>
        <taxon>Chryseobacterium</taxon>
    </lineage>
</organism>
<dbReference type="STRING" id="445961.IW15_07680"/>
<dbReference type="EMBL" id="JPRH01000003">
    <property type="protein sequence ID" value="KFF12672.1"/>
    <property type="molecule type" value="Genomic_DNA"/>
</dbReference>
<dbReference type="eggNOG" id="COG4886">
    <property type="taxonomic scope" value="Bacteria"/>
</dbReference>
<sequence length="534" mass="60327">MKKILFFLIVCNVFVTFKSQTDIQSRSCIIDISKKNSANESQKNLPNCGNTSLYYNQNYHDNPRYIPKISDDVIYVKLNFIFPTKPDGTGNFEQNNPEHTAFLNSFVDMINYRLANLGSPVSGCENASQQISDTKIRVIVNKIWKVDPAWDYLVTGFNPANNNPYDNNSVLIPGSTYYYSYYDNDPSIPPGINITFANNGQIYSQFQNGNYSQIPLGWAASEFPLYNQFDAKSRQSWPDIYNGFLYRKHDTVGNPVFGSPTWDTVKQWYYSDLGARAMVHELGHNLGLYHHDCGSNLMSYSAGNHDYLSVEDVSMMFQTASITNVRQYFTENSFKNTYLNVNSDELWDINFRNYSNVKIDNNSSLKATCKLIMAPQSRVVVKSGSNFIIEGADVRSANDSSWNGIKVEGTGYCLILPDTKIDNGYFYVYTDNTPLPGGKVADNQVIKLTAKMKGDEKVAAADSFKIYPNPTGDFINIQTDDEIISVSVYNASGQRIINHTGKEKKIDVQSIPSGMYLLEIKTKNKVVTEKFIKK</sequence>
<dbReference type="GO" id="GO:0008237">
    <property type="term" value="F:metallopeptidase activity"/>
    <property type="evidence" value="ECO:0007669"/>
    <property type="project" value="InterPro"/>
</dbReference>
<proteinExistence type="predicted"/>
<dbReference type="InterPro" id="IPR026444">
    <property type="entry name" value="Secre_tail"/>
</dbReference>
<feature type="domain" description="Secretion system C-terminal sorting" evidence="2">
    <location>
        <begin position="466"/>
        <end position="532"/>
    </location>
</feature>
<keyword evidence="1" id="KW-0732">Signal</keyword>
<dbReference type="NCBIfam" id="TIGR04183">
    <property type="entry name" value="Por_Secre_tail"/>
    <property type="match status" value="1"/>
</dbReference>